<comment type="caution">
    <text evidence="2">The sequence shown here is derived from an EMBL/GenBank/DDBJ whole genome shotgun (WGS) entry which is preliminary data.</text>
</comment>
<feature type="transmembrane region" description="Helical" evidence="1">
    <location>
        <begin position="6"/>
        <end position="24"/>
    </location>
</feature>
<feature type="transmembrane region" description="Helical" evidence="1">
    <location>
        <begin position="68"/>
        <end position="88"/>
    </location>
</feature>
<organism evidence="2 3">
    <name type="scientific">Candidatus Dojkabacteria bacterium</name>
    <dbReference type="NCBI Taxonomy" id="2099670"/>
    <lineage>
        <taxon>Bacteria</taxon>
        <taxon>Candidatus Dojkabacteria</taxon>
    </lineage>
</organism>
<dbReference type="EMBL" id="JAGQLF010000021">
    <property type="protein sequence ID" value="MCA9386864.1"/>
    <property type="molecule type" value="Genomic_DNA"/>
</dbReference>
<name>A0A955LB22_9BACT</name>
<proteinExistence type="predicted"/>
<gene>
    <name evidence="2" type="ORF">KC669_02400</name>
</gene>
<evidence type="ECO:0000313" key="3">
    <source>
        <dbReference type="Proteomes" id="UP000714915"/>
    </source>
</evidence>
<reference evidence="2" key="1">
    <citation type="submission" date="2020-04" db="EMBL/GenBank/DDBJ databases">
        <authorList>
            <person name="Zhang T."/>
        </authorList>
    </citation>
    <scope>NUCLEOTIDE SEQUENCE</scope>
    <source>
        <strain evidence="2">HKST-UBA09</strain>
    </source>
</reference>
<keyword evidence="1" id="KW-0472">Membrane</keyword>
<dbReference type="AlphaFoldDB" id="A0A955LB22"/>
<feature type="transmembrane region" description="Helical" evidence="1">
    <location>
        <begin position="109"/>
        <end position="126"/>
    </location>
</feature>
<keyword evidence="1" id="KW-0812">Transmembrane</keyword>
<evidence type="ECO:0000256" key="1">
    <source>
        <dbReference type="SAM" id="Phobius"/>
    </source>
</evidence>
<evidence type="ECO:0000313" key="2">
    <source>
        <dbReference type="EMBL" id="MCA9386864.1"/>
    </source>
</evidence>
<protein>
    <submittedName>
        <fullName evidence="2">Uncharacterized protein</fullName>
    </submittedName>
</protein>
<dbReference type="Proteomes" id="UP000714915">
    <property type="component" value="Unassembled WGS sequence"/>
</dbReference>
<reference evidence="2" key="2">
    <citation type="journal article" date="2021" name="Microbiome">
        <title>Successional dynamics and alternative stable states in a saline activated sludge microbial community over 9 years.</title>
        <authorList>
            <person name="Wang Y."/>
            <person name="Ye J."/>
            <person name="Ju F."/>
            <person name="Liu L."/>
            <person name="Boyd J.A."/>
            <person name="Deng Y."/>
            <person name="Parks D.H."/>
            <person name="Jiang X."/>
            <person name="Yin X."/>
            <person name="Woodcroft B.J."/>
            <person name="Tyson G.W."/>
            <person name="Hugenholtz P."/>
            <person name="Polz M.F."/>
            <person name="Zhang T."/>
        </authorList>
    </citation>
    <scope>NUCLEOTIDE SEQUENCE</scope>
    <source>
        <strain evidence="2">HKST-UBA09</strain>
    </source>
</reference>
<accession>A0A955LB22</accession>
<sequence>MGITLIFICAWALVIPLAILNGLIREKVYRKYLSDLRSHQLSTFVFILILFIYTKLLLLLINKDISTITLWSYGALWLFLTIIFEFVFGHYLMKHPWKKLLHDYNIFKGRLWILVLVTILVAPALLG</sequence>
<keyword evidence="1" id="KW-1133">Transmembrane helix</keyword>
<feature type="transmembrane region" description="Helical" evidence="1">
    <location>
        <begin position="44"/>
        <end position="62"/>
    </location>
</feature>